<dbReference type="InterPro" id="IPR003033">
    <property type="entry name" value="SCP2_sterol-bd_dom"/>
</dbReference>
<dbReference type="RefSeq" id="WP_380638563.1">
    <property type="nucleotide sequence ID" value="NZ_JBHSQO010000026.1"/>
</dbReference>
<comment type="caution">
    <text evidence="5">The sequence shown here is derived from an EMBL/GenBank/DDBJ whole genome shotgun (WGS) entry which is preliminary data.</text>
</comment>
<keyword evidence="6" id="KW-1185">Reference proteome</keyword>
<dbReference type="CDD" id="cd00090">
    <property type="entry name" value="HTH_ARSR"/>
    <property type="match status" value="1"/>
</dbReference>
<proteinExistence type="predicted"/>
<dbReference type="InterPro" id="IPR036527">
    <property type="entry name" value="SCP2_sterol-bd_dom_sf"/>
</dbReference>
<dbReference type="InterPro" id="IPR002577">
    <property type="entry name" value="HTH_HxlR"/>
</dbReference>
<dbReference type="Gene3D" id="1.10.10.10">
    <property type="entry name" value="Winged helix-like DNA-binding domain superfamily/Winged helix DNA-binding domain"/>
    <property type="match status" value="1"/>
</dbReference>
<dbReference type="EMBL" id="JBHSQO010000026">
    <property type="protein sequence ID" value="MFC6092272.1"/>
    <property type="molecule type" value="Genomic_DNA"/>
</dbReference>
<dbReference type="InterPro" id="IPR036388">
    <property type="entry name" value="WH-like_DNA-bd_sf"/>
</dbReference>
<dbReference type="SUPFAM" id="SSF46785">
    <property type="entry name" value="Winged helix' DNA-binding domain"/>
    <property type="match status" value="1"/>
</dbReference>
<evidence type="ECO:0000256" key="1">
    <source>
        <dbReference type="ARBA" id="ARBA00023015"/>
    </source>
</evidence>
<organism evidence="5 6">
    <name type="scientific">Saccharothrix lopnurensis</name>
    <dbReference type="NCBI Taxonomy" id="1670621"/>
    <lineage>
        <taxon>Bacteria</taxon>
        <taxon>Bacillati</taxon>
        <taxon>Actinomycetota</taxon>
        <taxon>Actinomycetes</taxon>
        <taxon>Pseudonocardiales</taxon>
        <taxon>Pseudonocardiaceae</taxon>
        <taxon>Saccharothrix</taxon>
    </lineage>
</organism>
<evidence type="ECO:0000313" key="5">
    <source>
        <dbReference type="EMBL" id="MFC6092272.1"/>
    </source>
</evidence>
<dbReference type="InterPro" id="IPR011991">
    <property type="entry name" value="ArsR-like_HTH"/>
</dbReference>
<keyword evidence="2" id="KW-0238">DNA-binding</keyword>
<keyword evidence="3" id="KW-0804">Transcription</keyword>
<keyword evidence="1" id="KW-0805">Transcription regulation</keyword>
<dbReference type="Gene3D" id="3.30.1050.10">
    <property type="entry name" value="SCP2 sterol-binding domain"/>
    <property type="match status" value="1"/>
</dbReference>
<gene>
    <name evidence="5" type="ORF">ACFP3R_23625</name>
</gene>
<dbReference type="PANTHER" id="PTHR33204">
    <property type="entry name" value="TRANSCRIPTIONAL REGULATOR, MARR FAMILY"/>
    <property type="match status" value="1"/>
</dbReference>
<dbReference type="Proteomes" id="UP001596220">
    <property type="component" value="Unassembled WGS sequence"/>
</dbReference>
<dbReference type="Pfam" id="PF01638">
    <property type="entry name" value="HxlR"/>
    <property type="match status" value="1"/>
</dbReference>
<evidence type="ECO:0000259" key="4">
    <source>
        <dbReference type="PROSITE" id="PS51118"/>
    </source>
</evidence>
<dbReference type="InterPro" id="IPR036390">
    <property type="entry name" value="WH_DNA-bd_sf"/>
</dbReference>
<reference evidence="6" key="1">
    <citation type="journal article" date="2019" name="Int. J. Syst. Evol. Microbiol.">
        <title>The Global Catalogue of Microorganisms (GCM) 10K type strain sequencing project: providing services to taxonomists for standard genome sequencing and annotation.</title>
        <authorList>
            <consortium name="The Broad Institute Genomics Platform"/>
            <consortium name="The Broad Institute Genome Sequencing Center for Infectious Disease"/>
            <person name="Wu L."/>
            <person name="Ma J."/>
        </authorList>
    </citation>
    <scope>NUCLEOTIDE SEQUENCE [LARGE SCALE GENOMIC DNA]</scope>
    <source>
        <strain evidence="6">CGMCC 4.7246</strain>
    </source>
</reference>
<feature type="domain" description="HTH hxlR-type" evidence="4">
    <location>
        <begin position="11"/>
        <end position="109"/>
    </location>
</feature>
<evidence type="ECO:0000256" key="3">
    <source>
        <dbReference type="ARBA" id="ARBA00023163"/>
    </source>
</evidence>
<sequence length="216" mass="23559">MTKKRDYGQFCGLASAMTVIGERWTLLVIRELLIGPTRFNELAENLPGIGPNLLSERLRNLTAAGVVEHAPVPGDGRGRVYRLTAVGEELRGPVLELARWGLQFLTDADAAGATRAAWGFLAVQAMTDQANIPAVDEEYEFRVDEEVFTIHVADGAVRFHRGPSAHPAIVINSDSEMFVRIGARMISPFDAIVTGAVKIEGDPEAVHRCTRLLQLA</sequence>
<name>A0ABW1PC40_9PSEU</name>
<dbReference type="PANTHER" id="PTHR33204:SF18">
    <property type="entry name" value="TRANSCRIPTIONAL REGULATORY PROTEIN"/>
    <property type="match status" value="1"/>
</dbReference>
<dbReference type="SUPFAM" id="SSF55718">
    <property type="entry name" value="SCP-like"/>
    <property type="match status" value="1"/>
</dbReference>
<protein>
    <submittedName>
        <fullName evidence="5">Winged helix-turn-helix transcriptional regulator</fullName>
    </submittedName>
</protein>
<accession>A0ABW1PC40</accession>
<dbReference type="Pfam" id="PF02036">
    <property type="entry name" value="SCP2"/>
    <property type="match status" value="1"/>
</dbReference>
<evidence type="ECO:0000313" key="6">
    <source>
        <dbReference type="Proteomes" id="UP001596220"/>
    </source>
</evidence>
<evidence type="ECO:0000256" key="2">
    <source>
        <dbReference type="ARBA" id="ARBA00023125"/>
    </source>
</evidence>
<dbReference type="PROSITE" id="PS51118">
    <property type="entry name" value="HTH_HXLR"/>
    <property type="match status" value="1"/>
</dbReference>